<dbReference type="AlphaFoldDB" id="A0A2N1PMJ4"/>
<proteinExistence type="predicted"/>
<accession>A0A2N1PMJ4</accession>
<dbReference type="EMBL" id="PGXC01000016">
    <property type="protein sequence ID" value="PKK89540.1"/>
    <property type="molecule type" value="Genomic_DNA"/>
</dbReference>
<reference evidence="1 2" key="1">
    <citation type="journal article" date="2017" name="ISME J.">
        <title>Potential for microbial H2 and metal transformations associated with novel bacteria and archaea in deep terrestrial subsurface sediments.</title>
        <authorList>
            <person name="Hernsdorf A.W."/>
            <person name="Amano Y."/>
            <person name="Miyakawa K."/>
            <person name="Ise K."/>
            <person name="Suzuki Y."/>
            <person name="Anantharaman K."/>
            <person name="Probst A."/>
            <person name="Burstein D."/>
            <person name="Thomas B.C."/>
            <person name="Banfield J.F."/>
        </authorList>
    </citation>
    <scope>NUCLEOTIDE SEQUENCE [LARGE SCALE GENOMIC DNA]</scope>
    <source>
        <strain evidence="1">HGW-Wallbacteria-1</strain>
    </source>
</reference>
<name>A0A2N1PMJ4_9BACT</name>
<sequence length="173" mass="18915">MLVPFQGGLRKMAETAAKSKKKAVGENEKTVNAEAVSAEAVKASVGKSAQTSKVTKVSEDSKTAEQVEMAFPEKVAAKTESTVELLAEPSAEFSEHECITLESESFCQCPLCGENVDNVFADYHRNQEEWALNVIRETNPDWVDRGGLSPKALEYYRLMVLGSVHAGEIEEES</sequence>
<protein>
    <submittedName>
        <fullName evidence="1">Uncharacterized protein</fullName>
    </submittedName>
</protein>
<evidence type="ECO:0000313" key="2">
    <source>
        <dbReference type="Proteomes" id="UP000233256"/>
    </source>
</evidence>
<gene>
    <name evidence="1" type="ORF">CVV64_14125</name>
</gene>
<evidence type="ECO:0000313" key="1">
    <source>
        <dbReference type="EMBL" id="PKK89540.1"/>
    </source>
</evidence>
<organism evidence="1 2">
    <name type="scientific">Candidatus Wallbacteria bacterium HGW-Wallbacteria-1</name>
    <dbReference type="NCBI Taxonomy" id="2013854"/>
    <lineage>
        <taxon>Bacteria</taxon>
        <taxon>Candidatus Walliibacteriota</taxon>
    </lineage>
</organism>
<dbReference type="Proteomes" id="UP000233256">
    <property type="component" value="Unassembled WGS sequence"/>
</dbReference>
<comment type="caution">
    <text evidence="1">The sequence shown here is derived from an EMBL/GenBank/DDBJ whole genome shotgun (WGS) entry which is preliminary data.</text>
</comment>